<comment type="caution">
    <text evidence="5">The sequence shown here is derived from an EMBL/GenBank/DDBJ whole genome shotgun (WGS) entry which is preliminary data.</text>
</comment>
<proteinExistence type="predicted"/>
<reference evidence="5" key="1">
    <citation type="journal article" date="2021" name="Nat. Commun.">
        <title>Genetic determinants of endophytism in the Arabidopsis root mycobiome.</title>
        <authorList>
            <person name="Mesny F."/>
            <person name="Miyauchi S."/>
            <person name="Thiergart T."/>
            <person name="Pickel B."/>
            <person name="Atanasova L."/>
            <person name="Karlsson M."/>
            <person name="Huettel B."/>
            <person name="Barry K.W."/>
            <person name="Haridas S."/>
            <person name="Chen C."/>
            <person name="Bauer D."/>
            <person name="Andreopoulos W."/>
            <person name="Pangilinan J."/>
            <person name="LaButti K."/>
            <person name="Riley R."/>
            <person name="Lipzen A."/>
            <person name="Clum A."/>
            <person name="Drula E."/>
            <person name="Henrissat B."/>
            <person name="Kohler A."/>
            <person name="Grigoriev I.V."/>
            <person name="Martin F.M."/>
            <person name="Hacquard S."/>
        </authorList>
    </citation>
    <scope>NUCLEOTIDE SEQUENCE</scope>
    <source>
        <strain evidence="5">MPI-CAGE-AT-0021</strain>
    </source>
</reference>
<gene>
    <name evidence="5" type="ORF">B0J13DRAFT_645800</name>
</gene>
<dbReference type="PANTHER" id="PTHR47655:SF2">
    <property type="entry name" value="QUINIC ACID UTILIZATION ACTIVATOR"/>
    <property type="match status" value="1"/>
</dbReference>
<evidence type="ECO:0000259" key="4">
    <source>
        <dbReference type="PROSITE" id="PS50048"/>
    </source>
</evidence>
<dbReference type="AlphaFoldDB" id="A0A9P9IPH1"/>
<dbReference type="CDD" id="cd00067">
    <property type="entry name" value="GAL4"/>
    <property type="match status" value="1"/>
</dbReference>
<dbReference type="SMART" id="SM00066">
    <property type="entry name" value="GAL4"/>
    <property type="match status" value="1"/>
</dbReference>
<evidence type="ECO:0000313" key="5">
    <source>
        <dbReference type="EMBL" id="KAH7127786.1"/>
    </source>
</evidence>
<evidence type="ECO:0000313" key="6">
    <source>
        <dbReference type="Proteomes" id="UP000717696"/>
    </source>
</evidence>
<feature type="region of interest" description="Disordered" evidence="3">
    <location>
        <begin position="629"/>
        <end position="660"/>
    </location>
</feature>
<evidence type="ECO:0000256" key="1">
    <source>
        <dbReference type="ARBA" id="ARBA00022723"/>
    </source>
</evidence>
<dbReference type="GO" id="GO:0003677">
    <property type="term" value="F:DNA binding"/>
    <property type="evidence" value="ECO:0007669"/>
    <property type="project" value="InterPro"/>
</dbReference>
<name>A0A9P9IPH1_9HYPO</name>
<accession>A0A9P9IPH1</accession>
<dbReference type="InterPro" id="IPR007219">
    <property type="entry name" value="XnlR_reg_dom"/>
</dbReference>
<feature type="domain" description="Zn(2)-C6 fungal-type" evidence="4">
    <location>
        <begin position="54"/>
        <end position="84"/>
    </location>
</feature>
<sequence length="660" mass="72634">MAPSPRYATVTDLSAMESPSRAESQRIASLLLPSERNNCKRPCNPRSRTRVARACNECRRRRGRCDGVTPRCKPCSRSDRPCEWEPRQRKRGLLTGYVRALEDLIGLLLQSCKHGEELALGWLRGESVVALVQDGDSVSTSAADLLGDHWRQSETFAYLESILETPTRDFETHPPVAGIPANFESRSVVARRVSLSCHHLPDPSQVSTITETSPYHDNDQIIDCPSWMEPPVTDVIVRHQSLPSNWAYLIDLYFSNTHSYFPILDKKVILQSATVLASEQSVGNVNVLCPGDRASLLAVLALASYQEALRTSSRGDAGSRLATSTSSSLKEEAFAIATNSQPSFRLGHPQALVILALLEMTSGALDIAWKLVKQASRGLAIGHLNGNLQQPSLDTDHKLLIRGAFVLETLIAFSIGGRPSLHSRDLLCTGGMQANQAGEERLPDPTMTEDPSSEIRRATDISSAFTYLVGLFCILNGLLHAPNHLQDRDRKAFQDLRTWFTTLPPDYQSTTIAARSQTSSSRRPELLNLSICSTTVYLMLHVRTMASEQAHYGPPMQFPAIYSELPALLGRVQELGLVSLYPMIDTSIFLLGEGSLLLGEVDGERQEVLQTVVDSLNGLSASWKALRSAQHPQDAVGPRAVDRKERTDSGTDDFVKDSLD</sequence>
<dbReference type="PROSITE" id="PS00463">
    <property type="entry name" value="ZN2_CY6_FUNGAL_1"/>
    <property type="match status" value="1"/>
</dbReference>
<dbReference type="GO" id="GO:0008270">
    <property type="term" value="F:zinc ion binding"/>
    <property type="evidence" value="ECO:0007669"/>
    <property type="project" value="InterPro"/>
</dbReference>
<dbReference type="GO" id="GO:0045944">
    <property type="term" value="P:positive regulation of transcription by RNA polymerase II"/>
    <property type="evidence" value="ECO:0007669"/>
    <property type="project" value="TreeGrafter"/>
</dbReference>
<feature type="compositionally biased region" description="Basic and acidic residues" evidence="3">
    <location>
        <begin position="640"/>
        <end position="660"/>
    </location>
</feature>
<keyword evidence="2" id="KW-0539">Nucleus</keyword>
<dbReference type="Proteomes" id="UP000717696">
    <property type="component" value="Unassembled WGS sequence"/>
</dbReference>
<dbReference type="EMBL" id="JAGMUU010000022">
    <property type="protein sequence ID" value="KAH7127786.1"/>
    <property type="molecule type" value="Genomic_DNA"/>
</dbReference>
<dbReference type="PANTHER" id="PTHR47655">
    <property type="entry name" value="QUINIC ACID UTILIZATION ACTIVATOR"/>
    <property type="match status" value="1"/>
</dbReference>
<dbReference type="Pfam" id="PF04082">
    <property type="entry name" value="Fungal_trans"/>
    <property type="match status" value="1"/>
</dbReference>
<keyword evidence="1" id="KW-0479">Metal-binding</keyword>
<protein>
    <recommendedName>
        <fullName evidence="4">Zn(2)-C6 fungal-type domain-containing protein</fullName>
    </recommendedName>
</protein>
<dbReference type="OrthoDB" id="2534600at2759"/>
<dbReference type="Gene3D" id="4.10.240.10">
    <property type="entry name" value="Zn(2)-C6 fungal-type DNA-binding domain"/>
    <property type="match status" value="1"/>
</dbReference>
<dbReference type="InterPro" id="IPR052783">
    <property type="entry name" value="Metabolic/Drug-Res_Regulator"/>
</dbReference>
<dbReference type="InterPro" id="IPR036864">
    <property type="entry name" value="Zn2-C6_fun-type_DNA-bd_sf"/>
</dbReference>
<organism evidence="5 6">
    <name type="scientific">Dactylonectria estremocensis</name>
    <dbReference type="NCBI Taxonomy" id="1079267"/>
    <lineage>
        <taxon>Eukaryota</taxon>
        <taxon>Fungi</taxon>
        <taxon>Dikarya</taxon>
        <taxon>Ascomycota</taxon>
        <taxon>Pezizomycotina</taxon>
        <taxon>Sordariomycetes</taxon>
        <taxon>Hypocreomycetidae</taxon>
        <taxon>Hypocreales</taxon>
        <taxon>Nectriaceae</taxon>
        <taxon>Dactylonectria</taxon>
    </lineage>
</organism>
<dbReference type="SUPFAM" id="SSF57701">
    <property type="entry name" value="Zn2/Cys6 DNA-binding domain"/>
    <property type="match status" value="1"/>
</dbReference>
<evidence type="ECO:0000256" key="2">
    <source>
        <dbReference type="ARBA" id="ARBA00023242"/>
    </source>
</evidence>
<keyword evidence="6" id="KW-1185">Reference proteome</keyword>
<evidence type="ECO:0000256" key="3">
    <source>
        <dbReference type="SAM" id="MobiDB-lite"/>
    </source>
</evidence>
<dbReference type="CDD" id="cd12148">
    <property type="entry name" value="fungal_TF_MHR"/>
    <property type="match status" value="1"/>
</dbReference>
<feature type="region of interest" description="Disordered" evidence="3">
    <location>
        <begin position="1"/>
        <end position="21"/>
    </location>
</feature>
<dbReference type="PROSITE" id="PS50048">
    <property type="entry name" value="ZN2_CY6_FUNGAL_2"/>
    <property type="match status" value="1"/>
</dbReference>
<dbReference type="InterPro" id="IPR001138">
    <property type="entry name" value="Zn2Cys6_DnaBD"/>
</dbReference>
<dbReference type="GO" id="GO:0006351">
    <property type="term" value="P:DNA-templated transcription"/>
    <property type="evidence" value="ECO:0007669"/>
    <property type="project" value="InterPro"/>
</dbReference>
<dbReference type="Pfam" id="PF00172">
    <property type="entry name" value="Zn_clus"/>
    <property type="match status" value="1"/>
</dbReference>
<dbReference type="GO" id="GO:0000981">
    <property type="term" value="F:DNA-binding transcription factor activity, RNA polymerase II-specific"/>
    <property type="evidence" value="ECO:0007669"/>
    <property type="project" value="InterPro"/>
</dbReference>